<accession>A0AA88J6F0</accession>
<organism evidence="1 2">
    <name type="scientific">Ficus carica</name>
    <name type="common">Common fig</name>
    <dbReference type="NCBI Taxonomy" id="3494"/>
    <lineage>
        <taxon>Eukaryota</taxon>
        <taxon>Viridiplantae</taxon>
        <taxon>Streptophyta</taxon>
        <taxon>Embryophyta</taxon>
        <taxon>Tracheophyta</taxon>
        <taxon>Spermatophyta</taxon>
        <taxon>Magnoliopsida</taxon>
        <taxon>eudicotyledons</taxon>
        <taxon>Gunneridae</taxon>
        <taxon>Pentapetalae</taxon>
        <taxon>rosids</taxon>
        <taxon>fabids</taxon>
        <taxon>Rosales</taxon>
        <taxon>Moraceae</taxon>
        <taxon>Ficeae</taxon>
        <taxon>Ficus</taxon>
    </lineage>
</organism>
<keyword evidence="2" id="KW-1185">Reference proteome</keyword>
<proteinExistence type="predicted"/>
<sequence length="34" mass="4052">MMKMFYTDIAKQDKEAMAQILKAKKEEKDMLKQS</sequence>
<reference evidence="1" key="1">
    <citation type="submission" date="2023-07" db="EMBL/GenBank/DDBJ databases">
        <title>draft genome sequence of fig (Ficus carica).</title>
        <authorList>
            <person name="Takahashi T."/>
            <person name="Nishimura K."/>
        </authorList>
    </citation>
    <scope>NUCLEOTIDE SEQUENCE</scope>
</reference>
<comment type="caution">
    <text evidence="1">The sequence shown here is derived from an EMBL/GenBank/DDBJ whole genome shotgun (WGS) entry which is preliminary data.</text>
</comment>
<name>A0AA88J6F0_FICCA</name>
<dbReference type="AlphaFoldDB" id="A0AA88J6F0"/>
<dbReference type="Proteomes" id="UP001187192">
    <property type="component" value="Unassembled WGS sequence"/>
</dbReference>
<evidence type="ECO:0000313" key="1">
    <source>
        <dbReference type="EMBL" id="GMN62421.1"/>
    </source>
</evidence>
<dbReference type="EMBL" id="BTGU01000129">
    <property type="protein sequence ID" value="GMN62421.1"/>
    <property type="molecule type" value="Genomic_DNA"/>
</dbReference>
<evidence type="ECO:0000313" key="2">
    <source>
        <dbReference type="Proteomes" id="UP001187192"/>
    </source>
</evidence>
<gene>
    <name evidence="1" type="ORF">TIFTF001_031514</name>
</gene>
<protein>
    <submittedName>
        <fullName evidence="1">Uncharacterized protein</fullName>
    </submittedName>
</protein>